<feature type="transmembrane region" description="Helical" evidence="1">
    <location>
        <begin position="32"/>
        <end position="51"/>
    </location>
</feature>
<evidence type="ECO:0000313" key="3">
    <source>
        <dbReference type="Proteomes" id="UP001268256"/>
    </source>
</evidence>
<reference evidence="3" key="1">
    <citation type="submission" date="2023-07" db="EMBL/GenBank/DDBJ databases">
        <authorList>
            <person name="Luz R."/>
            <person name="Cordeiro R."/>
            <person name="Fonseca A."/>
            <person name="Goncalves V."/>
        </authorList>
    </citation>
    <scope>NUCLEOTIDE SEQUENCE [LARGE SCALE GENOMIC DNA]</scope>
    <source>
        <strain evidence="3">BACA0444</strain>
    </source>
</reference>
<comment type="caution">
    <text evidence="2">The sequence shown here is derived from an EMBL/GenBank/DDBJ whole genome shotgun (WGS) entry which is preliminary data.</text>
</comment>
<gene>
    <name evidence="2" type="ORF">RIF25_13935</name>
</gene>
<protein>
    <recommendedName>
        <fullName evidence="4">XapX domain-containing protein</fullName>
    </recommendedName>
</protein>
<evidence type="ECO:0000256" key="1">
    <source>
        <dbReference type="SAM" id="Phobius"/>
    </source>
</evidence>
<evidence type="ECO:0000313" key="2">
    <source>
        <dbReference type="EMBL" id="MDS3861902.1"/>
    </source>
</evidence>
<keyword evidence="3" id="KW-1185">Reference proteome</keyword>
<proteinExistence type="predicted"/>
<keyword evidence="1" id="KW-1133">Transmembrane helix</keyword>
<keyword evidence="1" id="KW-0472">Membrane</keyword>
<keyword evidence="1" id="KW-0812">Transmembrane</keyword>
<dbReference type="EMBL" id="JAVMIP010000018">
    <property type="protein sequence ID" value="MDS3861902.1"/>
    <property type="molecule type" value="Genomic_DNA"/>
</dbReference>
<dbReference type="AlphaFoldDB" id="A0AAE4FV83"/>
<dbReference type="RefSeq" id="WP_322879125.1">
    <property type="nucleotide sequence ID" value="NZ_JAVMIP010000018.1"/>
</dbReference>
<evidence type="ECO:0008006" key="4">
    <source>
        <dbReference type="Google" id="ProtNLM"/>
    </source>
</evidence>
<sequence length="58" mass="6292">MFNQQLGYAIIGGWILGVIFGFFKLPLPVPPFEGLVAAAACLLGQFTYTFIKQKLGQG</sequence>
<accession>A0AAE4FV83</accession>
<dbReference type="Proteomes" id="UP001268256">
    <property type="component" value="Unassembled WGS sequence"/>
</dbReference>
<feature type="transmembrane region" description="Helical" evidence="1">
    <location>
        <begin position="7"/>
        <end position="26"/>
    </location>
</feature>
<name>A0AAE4FV83_9CYAN</name>
<organism evidence="2 3">
    <name type="scientific">Pseudocalidococcus azoricus BACA0444</name>
    <dbReference type="NCBI Taxonomy" id="2918990"/>
    <lineage>
        <taxon>Bacteria</taxon>
        <taxon>Bacillati</taxon>
        <taxon>Cyanobacteriota</taxon>
        <taxon>Cyanophyceae</taxon>
        <taxon>Acaryochloridales</taxon>
        <taxon>Thermosynechococcaceae</taxon>
        <taxon>Pseudocalidococcus</taxon>
        <taxon>Pseudocalidococcus azoricus</taxon>
    </lineage>
</organism>